<feature type="transmembrane region" description="Helical" evidence="9">
    <location>
        <begin position="96"/>
        <end position="119"/>
    </location>
</feature>
<keyword evidence="8 9" id="KW-0472">Membrane</keyword>
<evidence type="ECO:0000313" key="11">
    <source>
        <dbReference type="EMBL" id="HIK00749.1"/>
    </source>
</evidence>
<proteinExistence type="inferred from homology"/>
<dbReference type="InterPro" id="IPR036739">
    <property type="entry name" value="SLC41_membr_dom_sf"/>
</dbReference>
<dbReference type="InterPro" id="IPR045349">
    <property type="entry name" value="SLC41A1-3"/>
</dbReference>
<feature type="domain" description="SLC41A/MgtE integral membrane" evidence="10">
    <location>
        <begin position="271"/>
        <end position="402"/>
    </location>
</feature>
<keyword evidence="6 9" id="KW-1133">Transmembrane helix</keyword>
<feature type="domain" description="SLC41A/MgtE integral membrane" evidence="10">
    <location>
        <begin position="60"/>
        <end position="191"/>
    </location>
</feature>
<comment type="caution">
    <text evidence="11">The sequence shown here is derived from an EMBL/GenBank/DDBJ whole genome shotgun (WGS) entry which is preliminary data.</text>
</comment>
<evidence type="ECO:0000256" key="3">
    <source>
        <dbReference type="ARBA" id="ARBA00022448"/>
    </source>
</evidence>
<name>A0A832UP13_9ARCH</name>
<feature type="transmembrane region" description="Helical" evidence="9">
    <location>
        <begin position="383"/>
        <end position="408"/>
    </location>
</feature>
<dbReference type="SUPFAM" id="SSF161093">
    <property type="entry name" value="MgtE membrane domain-like"/>
    <property type="match status" value="2"/>
</dbReference>
<feature type="transmembrane region" description="Helical" evidence="9">
    <location>
        <begin position="202"/>
        <end position="222"/>
    </location>
</feature>
<keyword evidence="4 9" id="KW-0812">Transmembrane</keyword>
<feature type="transmembrane region" description="Helical" evidence="9">
    <location>
        <begin position="234"/>
        <end position="257"/>
    </location>
</feature>
<reference evidence="11 12" key="1">
    <citation type="journal article" name="Nat. Commun.">
        <title>Undinarchaeota illuminate DPANN phylogeny and the impact of gene transfer on archaeal evolution.</title>
        <authorList>
            <person name="Dombrowski N."/>
            <person name="Williams T.A."/>
            <person name="Sun J."/>
            <person name="Woodcroft B.J."/>
            <person name="Lee J.H."/>
            <person name="Minh B.Q."/>
            <person name="Rinke C."/>
            <person name="Spang A."/>
        </authorList>
    </citation>
    <scope>NUCLEOTIDE SEQUENCE [LARGE SCALE GENOMIC DNA]</scope>
    <source>
        <strain evidence="11">MAG_bin1129</strain>
    </source>
</reference>
<dbReference type="Proteomes" id="UP000646946">
    <property type="component" value="Unassembled WGS sequence"/>
</dbReference>
<keyword evidence="12" id="KW-1185">Reference proteome</keyword>
<dbReference type="InterPro" id="IPR006667">
    <property type="entry name" value="SLC41_membr_dom"/>
</dbReference>
<dbReference type="EMBL" id="DVAB01000037">
    <property type="protein sequence ID" value="HIK00749.1"/>
    <property type="molecule type" value="Genomic_DNA"/>
</dbReference>
<feature type="transmembrane region" description="Helical" evidence="9">
    <location>
        <begin position="344"/>
        <end position="371"/>
    </location>
</feature>
<evidence type="ECO:0000256" key="5">
    <source>
        <dbReference type="ARBA" id="ARBA00022842"/>
    </source>
</evidence>
<evidence type="ECO:0000313" key="12">
    <source>
        <dbReference type="Proteomes" id="UP000646946"/>
    </source>
</evidence>
<evidence type="ECO:0000256" key="7">
    <source>
        <dbReference type="ARBA" id="ARBA00023065"/>
    </source>
</evidence>
<dbReference type="GO" id="GO:0008324">
    <property type="term" value="F:monoatomic cation transmembrane transporter activity"/>
    <property type="evidence" value="ECO:0007669"/>
    <property type="project" value="InterPro"/>
</dbReference>
<dbReference type="Pfam" id="PF01769">
    <property type="entry name" value="MgtE"/>
    <property type="match status" value="2"/>
</dbReference>
<dbReference type="Gene3D" id="1.10.357.20">
    <property type="entry name" value="SLC41 divalent cation transporters, integral membrane domain"/>
    <property type="match status" value="2"/>
</dbReference>
<dbReference type="GO" id="GO:0016020">
    <property type="term" value="C:membrane"/>
    <property type="evidence" value="ECO:0007669"/>
    <property type="project" value="UniProtKB-SubCell"/>
</dbReference>
<evidence type="ECO:0000259" key="10">
    <source>
        <dbReference type="Pfam" id="PF01769"/>
    </source>
</evidence>
<evidence type="ECO:0000256" key="6">
    <source>
        <dbReference type="ARBA" id="ARBA00022989"/>
    </source>
</evidence>
<dbReference type="PANTHER" id="PTHR16228">
    <property type="entry name" value="DIVALENT CATION TRANSPORTER SOLUTE CARRIER FAMILY 41"/>
    <property type="match status" value="1"/>
</dbReference>
<accession>A0A832UP13</accession>
<evidence type="ECO:0000256" key="4">
    <source>
        <dbReference type="ARBA" id="ARBA00022692"/>
    </source>
</evidence>
<feature type="transmembrane region" description="Helical" evidence="9">
    <location>
        <begin position="27"/>
        <end position="46"/>
    </location>
</feature>
<feature type="transmembrane region" description="Helical" evidence="9">
    <location>
        <begin position="131"/>
        <end position="160"/>
    </location>
</feature>
<gene>
    <name evidence="11" type="ORF">H1016_04370</name>
</gene>
<comment type="subcellular location">
    <subcellularLocation>
        <location evidence="1">Membrane</location>
        <topology evidence="1">Multi-pass membrane protein</topology>
    </subcellularLocation>
</comment>
<dbReference type="PANTHER" id="PTHR16228:SF7">
    <property type="entry name" value="SLC41A_MGTE INTEGRAL MEMBRANE DOMAIN-CONTAINING PROTEIN"/>
    <property type="match status" value="1"/>
</dbReference>
<organism evidence="11 12">
    <name type="scientific">Candidatus Naiadarchaeum limnaeum</name>
    <dbReference type="NCBI Taxonomy" id="2756139"/>
    <lineage>
        <taxon>Archaea</taxon>
        <taxon>Candidatus Undinarchaeota</taxon>
        <taxon>Candidatus Undinarchaeia</taxon>
        <taxon>Candidatus Naiadarchaeales</taxon>
        <taxon>Candidatus Naiadarchaeaceae</taxon>
        <taxon>Candidatus Naiadarchaeum</taxon>
    </lineage>
</organism>
<keyword evidence="5" id="KW-0460">Magnesium</keyword>
<feature type="transmembrane region" description="Helical" evidence="9">
    <location>
        <begin position="52"/>
        <end position="75"/>
    </location>
</feature>
<keyword evidence="3" id="KW-0813">Transport</keyword>
<feature type="transmembrane region" description="Helical" evidence="9">
    <location>
        <begin position="172"/>
        <end position="196"/>
    </location>
</feature>
<evidence type="ECO:0000256" key="8">
    <source>
        <dbReference type="ARBA" id="ARBA00023136"/>
    </source>
</evidence>
<comment type="similarity">
    <text evidence="2">Belongs to the SLC41A transporter family.</text>
</comment>
<evidence type="ECO:0000256" key="1">
    <source>
        <dbReference type="ARBA" id="ARBA00004141"/>
    </source>
</evidence>
<evidence type="ECO:0000256" key="9">
    <source>
        <dbReference type="SAM" id="Phobius"/>
    </source>
</evidence>
<dbReference type="AlphaFoldDB" id="A0A832UP13"/>
<protein>
    <submittedName>
        <fullName evidence="11">Magnesium transporter</fullName>
    </submittedName>
</protein>
<feature type="transmembrane region" description="Helical" evidence="9">
    <location>
        <begin position="314"/>
        <end position="332"/>
    </location>
</feature>
<keyword evidence="7" id="KW-0406">Ion transport</keyword>
<sequence>MPQNAEKTEGFIDYLYHSRKILKESSLALFITIITSVLAGIFLGGFRETLLLVPGLIILIPGTISMRGTILGAMGSRLGSAFHLGLLKKFKLSDKLVLANTFSTFLLSLYLSVILAVYAEILAQLLGINSISFFSLLTISFFGSMLSMGILIFLTFAVAFQAYSKGWDIDNIHAPLVASFGDLVTVPSMFVAAMLLPVFEPYTLYISIAILFVVGITLGHFLKTETMYEKIIKQSIIVLSFGAILSTSAGIILQHYIEALVAIPSILVLLPAFIGEGGNIGSIFASRIATHLHLGLVKPKFEIKGEAEKEISHTYLFAIIVFPIIAVTTYYLSKFAGIMSLHPITLILISLAGGAILTTLVTFLAFGSSIISFKHGIDPDNVLIPIVASSADILGVVCLFVVLFVLGIL</sequence>
<evidence type="ECO:0000256" key="2">
    <source>
        <dbReference type="ARBA" id="ARBA00009749"/>
    </source>
</evidence>